<accession>A0AA88HFH4</accession>
<dbReference type="EMBL" id="JAVRJZ010000017">
    <property type="protein sequence ID" value="KAK2709339.1"/>
    <property type="molecule type" value="Genomic_DNA"/>
</dbReference>
<gene>
    <name evidence="1" type="ORF">QYM36_013119</name>
</gene>
<protein>
    <submittedName>
        <fullName evidence="1">Uncharacterized protein</fullName>
    </submittedName>
</protein>
<name>A0AA88HFH4_ARTSF</name>
<dbReference type="Proteomes" id="UP001187531">
    <property type="component" value="Unassembled WGS sequence"/>
</dbReference>
<sequence>MLIQVTGLDYIVKYFKVKHDILLSFVGRRVKNLLLRNICHFPQSEYIDRSWPLDRPIPFPVWGKSPFILKLENEEILAELIADLERVIKNQLDKHDYNSVGNFLTFYEAWKKKKRPEVAKFYRKYQPPITPKHHTCVGLGLDLVTKCQQLQKKYPGIKKAVFPASCEEDISLHTYVRPSESNPDRNKSEKEHVVVALRFQIGKRLGAIIMDTGYHIAKPVVVMEDSCEPETGWFQPDATNAVNKWYKYEWHSSGNYVTWRSKTTKGEQTVEESALIYIGRVFRSTADTTERRNLLYPFKSWLKRDENGVIKAGFYFGLKIFEEASVTFLYTDPSSKQIRRKFSFKDLTSGALTADKMCDIDICTSQLRKDSLEPFIKEIVEAISDENFLSEVLTLNQRILDEISGDN</sequence>
<reference evidence="1" key="1">
    <citation type="submission" date="2023-07" db="EMBL/GenBank/DDBJ databases">
        <title>Chromosome-level genome assembly of Artemia franciscana.</title>
        <authorList>
            <person name="Jo E."/>
        </authorList>
    </citation>
    <scope>NUCLEOTIDE SEQUENCE</scope>
    <source>
        <tissue evidence="1">Whole body</tissue>
    </source>
</reference>
<evidence type="ECO:0000313" key="1">
    <source>
        <dbReference type="EMBL" id="KAK2709339.1"/>
    </source>
</evidence>
<dbReference type="AlphaFoldDB" id="A0AA88HFH4"/>
<proteinExistence type="predicted"/>
<comment type="caution">
    <text evidence="1">The sequence shown here is derived from an EMBL/GenBank/DDBJ whole genome shotgun (WGS) entry which is preliminary data.</text>
</comment>
<evidence type="ECO:0000313" key="2">
    <source>
        <dbReference type="Proteomes" id="UP001187531"/>
    </source>
</evidence>
<organism evidence="1 2">
    <name type="scientific">Artemia franciscana</name>
    <name type="common">Brine shrimp</name>
    <name type="synonym">Artemia sanfranciscana</name>
    <dbReference type="NCBI Taxonomy" id="6661"/>
    <lineage>
        <taxon>Eukaryota</taxon>
        <taxon>Metazoa</taxon>
        <taxon>Ecdysozoa</taxon>
        <taxon>Arthropoda</taxon>
        <taxon>Crustacea</taxon>
        <taxon>Branchiopoda</taxon>
        <taxon>Anostraca</taxon>
        <taxon>Artemiidae</taxon>
        <taxon>Artemia</taxon>
    </lineage>
</organism>
<keyword evidence="2" id="KW-1185">Reference proteome</keyword>